<sequence>MESCPGTLPQKNPIGDDWQNRIITKDNIAKHFNGAKLNVGVQLGPNSKGLTDIDLDCDEAIQLAPYFLPKTPAMFGRKSKATSHLLYTIDDAPTDKAVLKLTDKIGKDAKGIVELRMGGGSKGAQTVFPGSTHESGEIIEWVCDETPTHSDYATLKLAVTKIAVGTILRRNWPGRSGHAAALALGGFLARAGWSPDDIEKFVHAIAPDKKWKKDSSRTAKDSAEAHAKGENVQGFPGLCEQFGEEPAKAIAKILDYGSDLNQSEDLYEMLYGEGGELKSDDDAATGTASMPTPPIQRSVIQIKADGLSINSTQAQRLLKAAGVKFFERGGLLVRPITKEVTASEGQKTKVAQLQQVDTVYMRDMLARVIKWERWDVRKGKWVPTNPPFEIASTILGRNGEWPFPTIDGVITTPTMRPDGSLLLTPGYDKATRLLLVSPPKLPTMPDQPTRDDALTALALLEDLLEEFPFDNEISQAVALSALITPVVRGAFMMTPGHSAKAATPSSGKSYLFDIVAAIAIGQYMPVIAAGRNEEETEKRMGSALMAGQPLISIDNVNGELGGDALCQYLERPSVEIRMLGLSKLITVEARGTSIFATGNNITLRGDIVRRVITTTIDPKMERPELREFKKKPREMVLENRGQYIAACLTICRAHVVAGRPFQVVPLGSYEGWSNTVRSALKWLGKADPVDSMETTRKEDPELIRRQNMLTAWAVAIGIGFSSRCTMAKAVHTAKQTSSPGTPQFSDLRDAMAAVAPRKGDNIDPDDPIDNDALGRWLRSNNGKIVDGVRFTNKTSEGVVISRGSPVWWIEHRDGEQAGQRYREQCVKQPF</sequence>
<name>A0A1M5KL82_9BRAD</name>
<dbReference type="OrthoDB" id="123525at2"/>
<evidence type="ECO:0000313" key="3">
    <source>
        <dbReference type="Proteomes" id="UP000190675"/>
    </source>
</evidence>
<dbReference type="EMBL" id="LT670818">
    <property type="protein sequence ID" value="SHG53440.1"/>
    <property type="molecule type" value="Genomic_DNA"/>
</dbReference>
<feature type="domain" description="DNA primase/polymerase bifunctional N-terminal" evidence="1">
    <location>
        <begin position="4"/>
        <end position="146"/>
    </location>
</feature>
<gene>
    <name evidence="2" type="ORF">SAMN05444169_2925</name>
</gene>
<evidence type="ECO:0000313" key="2">
    <source>
        <dbReference type="EMBL" id="SHG53440.1"/>
    </source>
</evidence>
<dbReference type="InterPro" id="IPR015330">
    <property type="entry name" value="DNA_primase/pol_bifunc_N"/>
</dbReference>
<accession>A0A1M5KL82</accession>
<dbReference type="Pfam" id="PF09250">
    <property type="entry name" value="Prim-Pol"/>
    <property type="match status" value="1"/>
</dbReference>
<proteinExistence type="predicted"/>
<dbReference type="Proteomes" id="UP000190675">
    <property type="component" value="Chromosome I"/>
</dbReference>
<evidence type="ECO:0000259" key="1">
    <source>
        <dbReference type="Pfam" id="PF09250"/>
    </source>
</evidence>
<reference evidence="2 3" key="1">
    <citation type="submission" date="2016-11" db="EMBL/GenBank/DDBJ databases">
        <authorList>
            <person name="Jaros S."/>
            <person name="Januszkiewicz K."/>
            <person name="Wedrychowicz H."/>
        </authorList>
    </citation>
    <scope>NUCLEOTIDE SEQUENCE [LARGE SCALE GENOMIC DNA]</scope>
    <source>
        <strain evidence="2 3">GAS242</strain>
    </source>
</reference>
<protein>
    <submittedName>
        <fullName evidence="2">Bifunctional DNA primase/polymerase, N-terminal</fullName>
    </submittedName>
</protein>
<dbReference type="AlphaFoldDB" id="A0A1M5KL82"/>
<organism evidence="2 3">
    <name type="scientific">Bradyrhizobium erythrophlei</name>
    <dbReference type="NCBI Taxonomy" id="1437360"/>
    <lineage>
        <taxon>Bacteria</taxon>
        <taxon>Pseudomonadati</taxon>
        <taxon>Pseudomonadota</taxon>
        <taxon>Alphaproteobacteria</taxon>
        <taxon>Hyphomicrobiales</taxon>
        <taxon>Nitrobacteraceae</taxon>
        <taxon>Bradyrhizobium</taxon>
    </lineage>
</organism>